<dbReference type="Pfam" id="PF01717">
    <property type="entry name" value="Meth_synt_2"/>
    <property type="match status" value="1"/>
</dbReference>
<evidence type="ECO:0000259" key="1">
    <source>
        <dbReference type="Pfam" id="PF01717"/>
    </source>
</evidence>
<dbReference type="GO" id="GO:0003871">
    <property type="term" value="F:5-methyltetrahydropteroyltriglutamate-homocysteine S-methyltransferase activity"/>
    <property type="evidence" value="ECO:0007669"/>
    <property type="project" value="InterPro"/>
</dbReference>
<dbReference type="AlphaFoldDB" id="A0A9X1LWN8"/>
<dbReference type="InterPro" id="IPR002629">
    <property type="entry name" value="Met_Synth_C/arc"/>
</dbReference>
<comment type="caution">
    <text evidence="2">The sequence shown here is derived from an EMBL/GenBank/DDBJ whole genome shotgun (WGS) entry which is preliminary data.</text>
</comment>
<reference evidence="2" key="1">
    <citation type="submission" date="2021-04" db="EMBL/GenBank/DDBJ databases">
        <title>Microbacterium tenobrionis sp. nov. and Microbacterium allomyrinae sp. nov., isolated from larvae of Tenobrio molitor and Allomyrina dichotoma, respectively.</title>
        <authorList>
            <person name="Lee S.D."/>
        </authorList>
    </citation>
    <scope>NUCLEOTIDE SEQUENCE</scope>
    <source>
        <strain evidence="2">BWT-G7</strain>
    </source>
</reference>
<dbReference type="RefSeq" id="WP_229385206.1">
    <property type="nucleotide sequence ID" value="NZ_JAGTTN010000004.1"/>
</dbReference>
<organism evidence="2 3">
    <name type="scientific">Microbacterium allomyrinae</name>
    <dbReference type="NCBI Taxonomy" id="2830666"/>
    <lineage>
        <taxon>Bacteria</taxon>
        <taxon>Bacillati</taxon>
        <taxon>Actinomycetota</taxon>
        <taxon>Actinomycetes</taxon>
        <taxon>Micrococcales</taxon>
        <taxon>Microbacteriaceae</taxon>
        <taxon>Microbacterium</taxon>
    </lineage>
</organism>
<dbReference type="Gene3D" id="3.20.20.210">
    <property type="match status" value="1"/>
</dbReference>
<sequence>MANLFSYRIDNHGDNIRPDTIQAGRHALRAGEITADELREIEDAAVLDFLTYQRHLTLSCLSDGNFRDGDYRSSVLQSVSGFTKVPNAKTADGLTVWTVDGPLVQKKPIAADAARFLLENTGFPVKVKLPSAAHIAAQTYSDDARRAYPGAAALGDAIAELLRDEIELLFEIGVAFVQLDNPDYAAFLAGRDSGELSFDEAVEIDAAVVAGLEREEQQKVALTIGWGEHLDAEIDIARAEKLFATGYDKFTFPYHSDAAVAQNLPSLVPDEKQIGLGIVDADVAALEDIDTVMSRLDVAIEQHEYDRIGLLPHRGFQQIHYLPAALTVAEQRRKLELVETFATMVWGNEA</sequence>
<proteinExistence type="predicted"/>
<gene>
    <name evidence="2" type="ORF">KEC57_13730</name>
</gene>
<dbReference type="PANTHER" id="PTHR43844:SF1">
    <property type="entry name" value="METHIONINE SYNTHASE"/>
    <property type="match status" value="1"/>
</dbReference>
<dbReference type="SUPFAM" id="SSF51726">
    <property type="entry name" value="UROD/MetE-like"/>
    <property type="match status" value="1"/>
</dbReference>
<dbReference type="Proteomes" id="UP001139354">
    <property type="component" value="Unassembled WGS sequence"/>
</dbReference>
<dbReference type="PANTHER" id="PTHR43844">
    <property type="entry name" value="METHIONINE SYNTHASE"/>
    <property type="match status" value="1"/>
</dbReference>
<dbReference type="EMBL" id="JAGTTN010000004">
    <property type="protein sequence ID" value="MCC2033242.1"/>
    <property type="molecule type" value="Genomic_DNA"/>
</dbReference>
<accession>A0A9X1LWN8</accession>
<dbReference type="InterPro" id="IPR038071">
    <property type="entry name" value="UROD/MetE-like_sf"/>
</dbReference>
<dbReference type="GO" id="GO:0008270">
    <property type="term" value="F:zinc ion binding"/>
    <property type="evidence" value="ECO:0007669"/>
    <property type="project" value="InterPro"/>
</dbReference>
<name>A0A9X1LWN8_9MICO</name>
<evidence type="ECO:0000313" key="3">
    <source>
        <dbReference type="Proteomes" id="UP001139354"/>
    </source>
</evidence>
<feature type="domain" description="Cobalamin-independent methionine synthase MetE C-terminal/archaeal" evidence="1">
    <location>
        <begin position="22"/>
        <end position="320"/>
    </location>
</feature>
<protein>
    <recommendedName>
        <fullName evidence="1">Cobalamin-independent methionine synthase MetE C-terminal/archaeal domain-containing protein</fullName>
    </recommendedName>
</protein>
<evidence type="ECO:0000313" key="2">
    <source>
        <dbReference type="EMBL" id="MCC2033242.1"/>
    </source>
</evidence>
<dbReference type="GO" id="GO:0009086">
    <property type="term" value="P:methionine biosynthetic process"/>
    <property type="evidence" value="ECO:0007669"/>
    <property type="project" value="InterPro"/>
</dbReference>
<keyword evidence="3" id="KW-1185">Reference proteome</keyword>